<dbReference type="EMBL" id="CM007382">
    <property type="protein sequence ID" value="ONK77863.1"/>
    <property type="molecule type" value="Genomic_DNA"/>
</dbReference>
<accession>A0A5P1FJH2</accession>
<sequence>MDFRQGNNPDATKTPETADHIDHMEIPQDSKPDAAIEGSKPVETANEINPVETSLENEPDEGGTLETASVIGPMEIHVDNKPEEPKALEFPLDGNANDVSEEAETLEARDQISSGWEILDTKEDGEESVEIAEAKATKKDAAQSDGGVKDAMERVAG</sequence>
<organism evidence="2 3">
    <name type="scientific">Asparagus officinalis</name>
    <name type="common">Garden asparagus</name>
    <dbReference type="NCBI Taxonomy" id="4686"/>
    <lineage>
        <taxon>Eukaryota</taxon>
        <taxon>Viridiplantae</taxon>
        <taxon>Streptophyta</taxon>
        <taxon>Embryophyta</taxon>
        <taxon>Tracheophyta</taxon>
        <taxon>Spermatophyta</taxon>
        <taxon>Magnoliopsida</taxon>
        <taxon>Liliopsida</taxon>
        <taxon>Asparagales</taxon>
        <taxon>Asparagaceae</taxon>
        <taxon>Asparagoideae</taxon>
        <taxon>Asparagus</taxon>
    </lineage>
</organism>
<name>A0A5P1FJH2_ASPOF</name>
<feature type="compositionally biased region" description="Polar residues" evidence="1">
    <location>
        <begin position="1"/>
        <end position="15"/>
    </location>
</feature>
<reference evidence="3" key="1">
    <citation type="journal article" date="2017" name="Nat. Commun.">
        <title>The asparagus genome sheds light on the origin and evolution of a young Y chromosome.</title>
        <authorList>
            <person name="Harkess A."/>
            <person name="Zhou J."/>
            <person name="Xu C."/>
            <person name="Bowers J.E."/>
            <person name="Van der Hulst R."/>
            <person name="Ayyampalayam S."/>
            <person name="Mercati F."/>
            <person name="Riccardi P."/>
            <person name="McKain M.R."/>
            <person name="Kakrana A."/>
            <person name="Tang H."/>
            <person name="Ray J."/>
            <person name="Groenendijk J."/>
            <person name="Arikit S."/>
            <person name="Mathioni S.M."/>
            <person name="Nakano M."/>
            <person name="Shan H."/>
            <person name="Telgmann-Rauber A."/>
            <person name="Kanno A."/>
            <person name="Yue Z."/>
            <person name="Chen H."/>
            <person name="Li W."/>
            <person name="Chen Y."/>
            <person name="Xu X."/>
            <person name="Zhang Y."/>
            <person name="Luo S."/>
            <person name="Chen H."/>
            <person name="Gao J."/>
            <person name="Mao Z."/>
            <person name="Pires J.C."/>
            <person name="Luo M."/>
            <person name="Kudrna D."/>
            <person name="Wing R.A."/>
            <person name="Meyers B.C."/>
            <person name="Yi K."/>
            <person name="Kong H."/>
            <person name="Lavrijsen P."/>
            <person name="Sunseri F."/>
            <person name="Falavigna A."/>
            <person name="Ye Y."/>
            <person name="Leebens-Mack J.H."/>
            <person name="Chen G."/>
        </authorList>
    </citation>
    <scope>NUCLEOTIDE SEQUENCE [LARGE SCALE GENOMIC DNA]</scope>
    <source>
        <strain evidence="3">cv. DH0086</strain>
    </source>
</reference>
<protein>
    <submittedName>
        <fullName evidence="2">Uncharacterized protein</fullName>
    </submittedName>
</protein>
<feature type="compositionally biased region" description="Basic and acidic residues" evidence="1">
    <location>
        <begin position="16"/>
        <end position="34"/>
    </location>
</feature>
<evidence type="ECO:0000256" key="1">
    <source>
        <dbReference type="SAM" id="MobiDB-lite"/>
    </source>
</evidence>
<feature type="region of interest" description="Disordered" evidence="1">
    <location>
        <begin position="101"/>
        <end position="157"/>
    </location>
</feature>
<evidence type="ECO:0000313" key="2">
    <source>
        <dbReference type="EMBL" id="ONK77863.1"/>
    </source>
</evidence>
<dbReference type="Gramene" id="ONK77863">
    <property type="protein sequence ID" value="ONK77863"/>
    <property type="gene ID" value="A4U43_C02F11570"/>
</dbReference>
<gene>
    <name evidence="2" type="ORF">A4U43_C02F11570</name>
</gene>
<evidence type="ECO:0000313" key="3">
    <source>
        <dbReference type="Proteomes" id="UP000243459"/>
    </source>
</evidence>
<feature type="region of interest" description="Disordered" evidence="1">
    <location>
        <begin position="1"/>
        <end position="66"/>
    </location>
</feature>
<dbReference type="Proteomes" id="UP000243459">
    <property type="component" value="Chromosome 2"/>
</dbReference>
<proteinExistence type="predicted"/>
<feature type="compositionally biased region" description="Basic and acidic residues" evidence="1">
    <location>
        <begin position="132"/>
        <end position="157"/>
    </location>
</feature>
<keyword evidence="3" id="KW-1185">Reference proteome</keyword>
<dbReference type="AlphaFoldDB" id="A0A5P1FJH2"/>